<comment type="caution">
    <text evidence="2">The sequence shown here is derived from an EMBL/GenBank/DDBJ whole genome shotgun (WGS) entry which is preliminary data.</text>
</comment>
<dbReference type="Pfam" id="PF07963">
    <property type="entry name" value="N_methyl"/>
    <property type="match status" value="1"/>
</dbReference>
<evidence type="ECO:0008006" key="4">
    <source>
        <dbReference type="Google" id="ProtNLM"/>
    </source>
</evidence>
<organism evidence="2 3">
    <name type="scientific">Candidatus Portnoybacteria bacterium CG10_big_fil_rev_8_21_14_0_10_36_7</name>
    <dbReference type="NCBI Taxonomy" id="1974812"/>
    <lineage>
        <taxon>Bacteria</taxon>
        <taxon>Candidatus Portnoyibacteriota</taxon>
    </lineage>
</organism>
<evidence type="ECO:0000256" key="1">
    <source>
        <dbReference type="SAM" id="Phobius"/>
    </source>
</evidence>
<sequence>MKRFFKNYLGFTLVELMVVIFIITLVSTIAGTNLSKGRKIYNLMQATQRLMADIRVAQNYSLNVKYISSSPKNYYAISIEDPVGNSYSINAFNENGAKTTIKEVSLPLNIFFNIDIATPLNIGFEVPFASPGEFNEDADGYMDTGSFTPLSDESHIQIPLVIKNNASITNSVIIYSNGLVEIDKN</sequence>
<keyword evidence="1" id="KW-0472">Membrane</keyword>
<feature type="transmembrane region" description="Helical" evidence="1">
    <location>
        <begin position="12"/>
        <end position="34"/>
    </location>
</feature>
<dbReference type="InterPro" id="IPR045584">
    <property type="entry name" value="Pilin-like"/>
</dbReference>
<evidence type="ECO:0000313" key="2">
    <source>
        <dbReference type="EMBL" id="PJE58019.1"/>
    </source>
</evidence>
<name>A0A2M8KDM9_9BACT</name>
<proteinExistence type="predicted"/>
<dbReference type="SUPFAM" id="SSF54523">
    <property type="entry name" value="Pili subunits"/>
    <property type="match status" value="1"/>
</dbReference>
<dbReference type="NCBIfam" id="TIGR02532">
    <property type="entry name" value="IV_pilin_GFxxxE"/>
    <property type="match status" value="1"/>
</dbReference>
<keyword evidence="1" id="KW-0812">Transmembrane</keyword>
<dbReference type="Proteomes" id="UP000231450">
    <property type="component" value="Unassembled WGS sequence"/>
</dbReference>
<dbReference type="InterPro" id="IPR012902">
    <property type="entry name" value="N_methyl_site"/>
</dbReference>
<protein>
    <recommendedName>
        <fullName evidence="4">General secretion pathway GspH domain-containing protein</fullName>
    </recommendedName>
</protein>
<gene>
    <name evidence="2" type="ORF">COU81_02985</name>
</gene>
<dbReference type="EMBL" id="PFDW01000063">
    <property type="protein sequence ID" value="PJE58019.1"/>
    <property type="molecule type" value="Genomic_DNA"/>
</dbReference>
<dbReference type="AlphaFoldDB" id="A0A2M8KDM9"/>
<accession>A0A2M8KDM9</accession>
<reference evidence="3" key="1">
    <citation type="submission" date="2017-09" db="EMBL/GenBank/DDBJ databases">
        <title>Depth-based differentiation of microbial function through sediment-hosted aquifers and enrichment of novel symbionts in the deep terrestrial subsurface.</title>
        <authorList>
            <person name="Probst A.J."/>
            <person name="Ladd B."/>
            <person name="Jarett J.K."/>
            <person name="Geller-Mcgrath D.E."/>
            <person name="Sieber C.M.K."/>
            <person name="Emerson J.B."/>
            <person name="Anantharaman K."/>
            <person name="Thomas B.C."/>
            <person name="Malmstrom R."/>
            <person name="Stieglmeier M."/>
            <person name="Klingl A."/>
            <person name="Woyke T."/>
            <person name="Ryan C.M."/>
            <person name="Banfield J.F."/>
        </authorList>
    </citation>
    <scope>NUCLEOTIDE SEQUENCE [LARGE SCALE GENOMIC DNA]</scope>
</reference>
<evidence type="ECO:0000313" key="3">
    <source>
        <dbReference type="Proteomes" id="UP000231450"/>
    </source>
</evidence>
<dbReference type="Gene3D" id="3.30.700.10">
    <property type="entry name" value="Glycoprotein, Type 4 Pilin"/>
    <property type="match status" value="1"/>
</dbReference>
<keyword evidence="1" id="KW-1133">Transmembrane helix</keyword>